<protein>
    <submittedName>
        <fullName evidence="1">Uncharacterized protein</fullName>
    </submittedName>
</protein>
<reference evidence="1 2" key="1">
    <citation type="journal article" date="2018" name="Mar. Genomics">
        <title>Complete genome sequence of Marinifilaceae bacterium strain SPP2, isolated from the Antarctic marine sediment.</title>
        <authorList>
            <person name="Watanabe M."/>
            <person name="Kojima H."/>
            <person name="Fukui M."/>
        </authorList>
    </citation>
    <scope>NUCLEOTIDE SEQUENCE [LARGE SCALE GENOMIC DNA]</scope>
    <source>
        <strain evidence="1 2">SPP2</strain>
    </source>
</reference>
<keyword evidence="2" id="KW-1185">Reference proteome</keyword>
<dbReference type="KEGG" id="mbas:ALGA_3171"/>
<evidence type="ECO:0000313" key="1">
    <source>
        <dbReference type="EMBL" id="BAX81471.1"/>
    </source>
</evidence>
<dbReference type="RefSeq" id="WP_096430907.1">
    <property type="nucleotide sequence ID" value="NZ_AP018042.1"/>
</dbReference>
<dbReference type="EMBL" id="AP018042">
    <property type="protein sequence ID" value="BAX81471.1"/>
    <property type="molecule type" value="Genomic_DNA"/>
</dbReference>
<organism evidence="1 2">
    <name type="scientific">Labilibaculum antarcticum</name>
    <dbReference type="NCBI Taxonomy" id="1717717"/>
    <lineage>
        <taxon>Bacteria</taxon>
        <taxon>Pseudomonadati</taxon>
        <taxon>Bacteroidota</taxon>
        <taxon>Bacteroidia</taxon>
        <taxon>Marinilabiliales</taxon>
        <taxon>Marinifilaceae</taxon>
        <taxon>Labilibaculum</taxon>
    </lineage>
</organism>
<dbReference type="Proteomes" id="UP000218267">
    <property type="component" value="Chromosome"/>
</dbReference>
<gene>
    <name evidence="1" type="ORF">ALGA_3171</name>
</gene>
<evidence type="ECO:0000313" key="2">
    <source>
        <dbReference type="Proteomes" id="UP000218267"/>
    </source>
</evidence>
<sequence>MVDFTKICKIYIIESQNPNDILNNRTEGKALSAGLDLAGIANQYFQVIDNECFDKCIEIICEDINRLKKEGLVAPYIHISAHGNESGIGLTSGEFLEWDSLTLKADRINELTGKIQPDPKNPHIEISPINYCFSTCQGYNAFKMQGDIKENKFSSIIGPAAPVDWSDSLLAFMTLYHQIFYKRQKAVTAVEIMNMSAGLDNIFRIAMGFGLVLK</sequence>
<accession>A0A1Y1CQE5</accession>
<dbReference type="AlphaFoldDB" id="A0A1Y1CQE5"/>
<dbReference type="OrthoDB" id="1064164at2"/>
<name>A0A1Y1CQE5_9BACT</name>
<reference evidence="2" key="2">
    <citation type="journal article" date="2020" name="Antonie Van Leeuwenhoek">
        <title>Labilibaculum antarcticum sp. nov., a novel facultative anaerobic, psychrotorelant bacterium isolated from marine sediment of Antarctica.</title>
        <authorList>
            <person name="Watanabe M."/>
            <person name="Kojima H."/>
            <person name="Fukui M."/>
        </authorList>
    </citation>
    <scope>NUCLEOTIDE SEQUENCE [LARGE SCALE GENOMIC DNA]</scope>
    <source>
        <strain evidence="2">SPP2</strain>
    </source>
</reference>
<proteinExistence type="predicted"/>